<proteinExistence type="predicted"/>
<reference evidence="4" key="1">
    <citation type="submission" date="2022-01" db="EMBL/GenBank/DDBJ databases">
        <title>Antribacter sp. nov., isolated from Guizhou of China.</title>
        <authorList>
            <person name="Chengliang C."/>
            <person name="Ya Z."/>
        </authorList>
    </citation>
    <scope>NUCLEOTIDE SEQUENCE</scope>
    <source>
        <strain evidence="4">KLBMP 9083</strain>
    </source>
</reference>
<dbReference type="EMBL" id="JAKGSG010000022">
    <property type="protein sequence ID" value="MCF4120528.1"/>
    <property type="molecule type" value="Genomic_DNA"/>
</dbReference>
<dbReference type="GO" id="GO:0016747">
    <property type="term" value="F:acyltransferase activity, transferring groups other than amino-acyl groups"/>
    <property type="evidence" value="ECO:0007669"/>
    <property type="project" value="InterPro"/>
</dbReference>
<dbReference type="PROSITE" id="PS51186">
    <property type="entry name" value="GNAT"/>
    <property type="match status" value="1"/>
</dbReference>
<keyword evidence="1" id="KW-0808">Transferase</keyword>
<evidence type="ECO:0000313" key="5">
    <source>
        <dbReference type="Proteomes" id="UP001165405"/>
    </source>
</evidence>
<dbReference type="Gene3D" id="3.40.630.30">
    <property type="match status" value="1"/>
</dbReference>
<dbReference type="InterPro" id="IPR016181">
    <property type="entry name" value="Acyl_CoA_acyltransferase"/>
</dbReference>
<dbReference type="InterPro" id="IPR050832">
    <property type="entry name" value="Bact_Acetyltransf"/>
</dbReference>
<comment type="caution">
    <text evidence="4">The sequence shown here is derived from an EMBL/GenBank/DDBJ whole genome shotgun (WGS) entry which is preliminary data.</text>
</comment>
<protein>
    <submittedName>
        <fullName evidence="4">GNAT family N-acetyltransferase</fullName>
    </submittedName>
</protein>
<evidence type="ECO:0000313" key="4">
    <source>
        <dbReference type="EMBL" id="MCF4120528.1"/>
    </source>
</evidence>
<gene>
    <name evidence="4" type="ORF">L1785_06020</name>
</gene>
<organism evidence="4 5">
    <name type="scientific">Antribacter soli</name>
    <dbReference type="NCBI Taxonomy" id="2910976"/>
    <lineage>
        <taxon>Bacteria</taxon>
        <taxon>Bacillati</taxon>
        <taxon>Actinomycetota</taxon>
        <taxon>Actinomycetes</taxon>
        <taxon>Micrococcales</taxon>
        <taxon>Promicromonosporaceae</taxon>
        <taxon>Antribacter</taxon>
    </lineage>
</organism>
<evidence type="ECO:0000256" key="2">
    <source>
        <dbReference type="ARBA" id="ARBA00023315"/>
    </source>
</evidence>
<dbReference type="Proteomes" id="UP001165405">
    <property type="component" value="Unassembled WGS sequence"/>
</dbReference>
<keyword evidence="2" id="KW-0012">Acyltransferase</keyword>
<feature type="domain" description="N-acetyltransferase" evidence="3">
    <location>
        <begin position="20"/>
        <end position="160"/>
    </location>
</feature>
<evidence type="ECO:0000256" key="1">
    <source>
        <dbReference type="ARBA" id="ARBA00022679"/>
    </source>
</evidence>
<accession>A0AA41QBR2</accession>
<dbReference type="Pfam" id="PF00583">
    <property type="entry name" value="Acetyltransf_1"/>
    <property type="match status" value="1"/>
</dbReference>
<name>A0AA41QBR2_9MICO</name>
<dbReference type="RefSeq" id="WP_236088302.1">
    <property type="nucleotide sequence ID" value="NZ_JAKGSG010000022.1"/>
</dbReference>
<evidence type="ECO:0000259" key="3">
    <source>
        <dbReference type="PROSITE" id="PS51186"/>
    </source>
</evidence>
<dbReference type="InterPro" id="IPR000182">
    <property type="entry name" value="GNAT_dom"/>
</dbReference>
<dbReference type="AlphaFoldDB" id="A0AA41QBR2"/>
<sequence length="160" mass="16790">MDAAAVSTEVTVEVAETVGPELVAAWARLAPQLAVAVPGAPEEVAEATLKEIVTSDATTMLLAKVDGVIVGTVTIAVFPLASGRRAWIEDLVVDEDARGRNVAEVLVVAAIRHAAARGAHDIDLASRMSRTEAQVLNRRAGFELRPTAVYRLTPSARNAG</sequence>
<dbReference type="PANTHER" id="PTHR43877">
    <property type="entry name" value="AMINOALKYLPHOSPHONATE N-ACETYLTRANSFERASE-RELATED-RELATED"/>
    <property type="match status" value="1"/>
</dbReference>
<keyword evidence="5" id="KW-1185">Reference proteome</keyword>
<dbReference type="SUPFAM" id="SSF55729">
    <property type="entry name" value="Acyl-CoA N-acyltransferases (Nat)"/>
    <property type="match status" value="1"/>
</dbReference>
<dbReference type="CDD" id="cd04301">
    <property type="entry name" value="NAT_SF"/>
    <property type="match status" value="1"/>
</dbReference>